<reference evidence="16 17" key="1">
    <citation type="submission" date="2018-09" db="EMBL/GenBank/DDBJ databases">
        <title>Paenibacillus SK2017-BO5.</title>
        <authorList>
            <person name="Piskunova J.V."/>
            <person name="Dubiley S.A."/>
            <person name="Severinov K.V."/>
        </authorList>
    </citation>
    <scope>NUCLEOTIDE SEQUENCE [LARGE SCALE GENOMIC DNA]</scope>
    <source>
        <strain evidence="16 17">BO5</strain>
    </source>
</reference>
<evidence type="ECO:0000256" key="1">
    <source>
        <dbReference type="ARBA" id="ARBA00005121"/>
    </source>
</evidence>
<dbReference type="Pfam" id="PF01923">
    <property type="entry name" value="Cob_adeno_trans"/>
    <property type="match status" value="1"/>
</dbReference>
<evidence type="ECO:0000256" key="14">
    <source>
        <dbReference type="RuleBase" id="RU366026"/>
    </source>
</evidence>
<dbReference type="PANTHER" id="PTHR12213:SF0">
    <property type="entry name" value="CORRINOID ADENOSYLTRANSFERASE MMAB"/>
    <property type="match status" value="1"/>
</dbReference>
<dbReference type="Gene3D" id="1.20.1200.10">
    <property type="entry name" value="Cobalamin adenosyltransferase-like"/>
    <property type="match status" value="1"/>
</dbReference>
<dbReference type="EMBL" id="QYZD01000008">
    <property type="protein sequence ID" value="RJG23966.1"/>
    <property type="molecule type" value="Genomic_DNA"/>
</dbReference>
<comment type="similarity">
    <text evidence="2 14">Belongs to the Cob(I)alamin adenosyltransferase family.</text>
</comment>
<protein>
    <recommendedName>
        <fullName evidence="4 14">Corrinoid adenosyltransferase</fullName>
        <ecNumber evidence="3 14">2.5.1.17</ecNumber>
    </recommendedName>
    <alternativeName>
        <fullName evidence="9 14">Cob(II)alamin adenosyltransferase</fullName>
    </alternativeName>
    <alternativeName>
        <fullName evidence="11 14">Cob(II)yrinic acid a,c-diamide adenosyltransferase</fullName>
    </alternativeName>
    <alternativeName>
        <fullName evidence="10 14">Cobinamide/cobalamin adenosyltransferase</fullName>
    </alternativeName>
</protein>
<evidence type="ECO:0000256" key="11">
    <source>
        <dbReference type="ARBA" id="ARBA00033354"/>
    </source>
</evidence>
<evidence type="ECO:0000256" key="7">
    <source>
        <dbReference type="ARBA" id="ARBA00022741"/>
    </source>
</evidence>
<evidence type="ECO:0000256" key="6">
    <source>
        <dbReference type="ARBA" id="ARBA00022679"/>
    </source>
</evidence>
<dbReference type="SUPFAM" id="SSF89028">
    <property type="entry name" value="Cobalamin adenosyltransferase-like"/>
    <property type="match status" value="1"/>
</dbReference>
<organism evidence="16 17">
    <name type="scientific">Paenibacillus thiaminolyticus</name>
    <name type="common">Bacillus thiaminolyticus</name>
    <dbReference type="NCBI Taxonomy" id="49283"/>
    <lineage>
        <taxon>Bacteria</taxon>
        <taxon>Bacillati</taxon>
        <taxon>Bacillota</taxon>
        <taxon>Bacilli</taxon>
        <taxon>Bacillales</taxon>
        <taxon>Paenibacillaceae</taxon>
        <taxon>Paenibacillus</taxon>
    </lineage>
</organism>
<evidence type="ECO:0000256" key="10">
    <source>
        <dbReference type="ARBA" id="ARBA00033334"/>
    </source>
</evidence>
<dbReference type="NCBIfam" id="TIGR00636">
    <property type="entry name" value="PduO_Nterm"/>
    <property type="match status" value="1"/>
</dbReference>
<dbReference type="GO" id="GO:0005524">
    <property type="term" value="F:ATP binding"/>
    <property type="evidence" value="ECO:0007669"/>
    <property type="project" value="UniProtKB-UniRule"/>
</dbReference>
<dbReference type="EC" id="2.5.1.17" evidence="3 14"/>
<dbReference type="AlphaFoldDB" id="A0A3A3H3U3"/>
<evidence type="ECO:0000256" key="8">
    <source>
        <dbReference type="ARBA" id="ARBA00022840"/>
    </source>
</evidence>
<evidence type="ECO:0000313" key="17">
    <source>
        <dbReference type="Proteomes" id="UP000266177"/>
    </source>
</evidence>
<dbReference type="InterPro" id="IPR036451">
    <property type="entry name" value="CblAdoTrfase-like_sf"/>
</dbReference>
<comment type="catalytic activity">
    <reaction evidence="13 14">
        <text>2 cob(II)alamin + reduced [electron-transfer flavoprotein] + 2 ATP = 2 adenosylcob(III)alamin + 2 triphosphate + oxidized [electron-transfer flavoprotein] + 3 H(+)</text>
        <dbReference type="Rhea" id="RHEA:28671"/>
        <dbReference type="Rhea" id="RHEA-COMP:10685"/>
        <dbReference type="Rhea" id="RHEA-COMP:10686"/>
        <dbReference type="ChEBI" id="CHEBI:15378"/>
        <dbReference type="ChEBI" id="CHEBI:16304"/>
        <dbReference type="ChEBI" id="CHEBI:18036"/>
        <dbReference type="ChEBI" id="CHEBI:18408"/>
        <dbReference type="ChEBI" id="CHEBI:30616"/>
        <dbReference type="ChEBI" id="CHEBI:57692"/>
        <dbReference type="ChEBI" id="CHEBI:58307"/>
        <dbReference type="EC" id="2.5.1.17"/>
    </reaction>
</comment>
<name>A0A3A3H3U3_PANTH</name>
<evidence type="ECO:0000259" key="15">
    <source>
        <dbReference type="Pfam" id="PF01923"/>
    </source>
</evidence>
<sequence>MGIYTRTGDGGKTSVIRGRVDKDHARVEAYGSVDELNTFMSSAIRQAEIDGEAELADELTGIQQYLFDCSHDLAVVSPEFRPYRLAPEAVEELERRMDEYPPAQPLQAGYPDNPLSARLMMCRGVCRRAERRIVTLMRDEIASKVVLQYINRLSTYLWSLADRVSGKQGKR</sequence>
<dbReference type="UniPathway" id="UPA00148">
    <property type="reaction ID" value="UER00233"/>
</dbReference>
<evidence type="ECO:0000256" key="13">
    <source>
        <dbReference type="ARBA" id="ARBA00048692"/>
    </source>
</evidence>
<keyword evidence="7 14" id="KW-0547">Nucleotide-binding</keyword>
<dbReference type="GO" id="GO:0009236">
    <property type="term" value="P:cobalamin biosynthetic process"/>
    <property type="evidence" value="ECO:0007669"/>
    <property type="project" value="UniProtKB-UniRule"/>
</dbReference>
<dbReference type="OrthoDB" id="9778896at2"/>
<feature type="domain" description="Cobalamin adenosyltransferase-like" evidence="15">
    <location>
        <begin position="3"/>
        <end position="161"/>
    </location>
</feature>
<dbReference type="GO" id="GO:0008817">
    <property type="term" value="F:corrinoid adenosyltransferase activity"/>
    <property type="evidence" value="ECO:0007669"/>
    <property type="project" value="UniProtKB-UniRule"/>
</dbReference>
<evidence type="ECO:0000256" key="9">
    <source>
        <dbReference type="ARBA" id="ARBA00031529"/>
    </source>
</evidence>
<dbReference type="RefSeq" id="WP_119793503.1">
    <property type="nucleotide sequence ID" value="NZ_QYZD01000008.1"/>
</dbReference>
<gene>
    <name evidence="16" type="ORF">DQX05_11010</name>
</gene>
<proteinExistence type="inferred from homology"/>
<keyword evidence="5 14" id="KW-0169">Cobalamin biosynthesis</keyword>
<evidence type="ECO:0000256" key="4">
    <source>
        <dbReference type="ARBA" id="ARBA00020963"/>
    </source>
</evidence>
<dbReference type="PANTHER" id="PTHR12213">
    <property type="entry name" value="CORRINOID ADENOSYLTRANSFERASE"/>
    <property type="match status" value="1"/>
</dbReference>
<accession>A0A3A3H3U3</accession>
<evidence type="ECO:0000313" key="16">
    <source>
        <dbReference type="EMBL" id="RJG23966.1"/>
    </source>
</evidence>
<evidence type="ECO:0000256" key="5">
    <source>
        <dbReference type="ARBA" id="ARBA00022573"/>
    </source>
</evidence>
<dbReference type="InterPro" id="IPR016030">
    <property type="entry name" value="CblAdoTrfase-like"/>
</dbReference>
<dbReference type="InterPro" id="IPR029499">
    <property type="entry name" value="PduO-typ"/>
</dbReference>
<keyword evidence="6 14" id="KW-0808">Transferase</keyword>
<dbReference type="Proteomes" id="UP000266177">
    <property type="component" value="Unassembled WGS sequence"/>
</dbReference>
<evidence type="ECO:0000256" key="12">
    <source>
        <dbReference type="ARBA" id="ARBA00048555"/>
    </source>
</evidence>
<comment type="caution">
    <text evidence="16">The sequence shown here is derived from an EMBL/GenBank/DDBJ whole genome shotgun (WGS) entry which is preliminary data.</text>
</comment>
<comment type="catalytic activity">
    <reaction evidence="12 14">
        <text>2 cob(II)yrinate a,c diamide + reduced [electron-transfer flavoprotein] + 2 ATP = 2 adenosylcob(III)yrinate a,c-diamide + 2 triphosphate + oxidized [electron-transfer flavoprotein] + 3 H(+)</text>
        <dbReference type="Rhea" id="RHEA:11528"/>
        <dbReference type="Rhea" id="RHEA-COMP:10685"/>
        <dbReference type="Rhea" id="RHEA-COMP:10686"/>
        <dbReference type="ChEBI" id="CHEBI:15378"/>
        <dbReference type="ChEBI" id="CHEBI:18036"/>
        <dbReference type="ChEBI" id="CHEBI:30616"/>
        <dbReference type="ChEBI" id="CHEBI:57692"/>
        <dbReference type="ChEBI" id="CHEBI:58307"/>
        <dbReference type="ChEBI" id="CHEBI:58503"/>
        <dbReference type="ChEBI" id="CHEBI:58537"/>
        <dbReference type="EC" id="2.5.1.17"/>
    </reaction>
</comment>
<keyword evidence="8 14" id="KW-0067">ATP-binding</keyword>
<evidence type="ECO:0000256" key="3">
    <source>
        <dbReference type="ARBA" id="ARBA00012454"/>
    </source>
</evidence>
<comment type="pathway">
    <text evidence="1 14">Cofactor biosynthesis; adenosylcobalamin biosynthesis; adenosylcobalamin from cob(II)yrinate a,c-diamide: step 2/7.</text>
</comment>
<evidence type="ECO:0000256" key="2">
    <source>
        <dbReference type="ARBA" id="ARBA00007487"/>
    </source>
</evidence>